<dbReference type="Proteomes" id="UP000789901">
    <property type="component" value="Unassembled WGS sequence"/>
</dbReference>
<evidence type="ECO:0000313" key="3">
    <source>
        <dbReference type="Proteomes" id="UP000789901"/>
    </source>
</evidence>
<comment type="caution">
    <text evidence="2">The sequence shown here is derived from an EMBL/GenBank/DDBJ whole genome shotgun (WGS) entry which is preliminary data.</text>
</comment>
<feature type="compositionally biased region" description="Low complexity" evidence="1">
    <location>
        <begin position="36"/>
        <end position="58"/>
    </location>
</feature>
<evidence type="ECO:0000256" key="1">
    <source>
        <dbReference type="SAM" id="MobiDB-lite"/>
    </source>
</evidence>
<feature type="region of interest" description="Disordered" evidence="1">
    <location>
        <begin position="33"/>
        <end position="73"/>
    </location>
</feature>
<proteinExistence type="predicted"/>
<feature type="compositionally biased region" description="Polar residues" evidence="1">
    <location>
        <begin position="63"/>
        <end position="73"/>
    </location>
</feature>
<name>A0ABN7UMM9_GIGMA</name>
<gene>
    <name evidence="2" type="ORF">GMARGA_LOCUS8505</name>
</gene>
<keyword evidence="3" id="KW-1185">Reference proteome</keyword>
<sequence length="73" mass="7681">MCKLSATQSSIKSCEELKNIILGKYTIETVADDTSETGNTSETGDTDETGNTGNTGETGKIGDTSNTTKCVRK</sequence>
<evidence type="ECO:0000313" key="2">
    <source>
        <dbReference type="EMBL" id="CAG8634337.1"/>
    </source>
</evidence>
<reference evidence="2 3" key="1">
    <citation type="submission" date="2021-06" db="EMBL/GenBank/DDBJ databases">
        <authorList>
            <person name="Kallberg Y."/>
            <person name="Tangrot J."/>
            <person name="Rosling A."/>
        </authorList>
    </citation>
    <scope>NUCLEOTIDE SEQUENCE [LARGE SCALE GENOMIC DNA]</scope>
    <source>
        <strain evidence="2 3">120-4 pot B 10/14</strain>
    </source>
</reference>
<accession>A0ABN7UMM9</accession>
<dbReference type="EMBL" id="CAJVQB010004386">
    <property type="protein sequence ID" value="CAG8634337.1"/>
    <property type="molecule type" value="Genomic_DNA"/>
</dbReference>
<organism evidence="2 3">
    <name type="scientific">Gigaspora margarita</name>
    <dbReference type="NCBI Taxonomy" id="4874"/>
    <lineage>
        <taxon>Eukaryota</taxon>
        <taxon>Fungi</taxon>
        <taxon>Fungi incertae sedis</taxon>
        <taxon>Mucoromycota</taxon>
        <taxon>Glomeromycotina</taxon>
        <taxon>Glomeromycetes</taxon>
        <taxon>Diversisporales</taxon>
        <taxon>Gigasporaceae</taxon>
        <taxon>Gigaspora</taxon>
    </lineage>
</organism>
<protein>
    <submittedName>
        <fullName evidence="2">16129_t:CDS:1</fullName>
    </submittedName>
</protein>